<gene>
    <name evidence="3" type="ORF">DESUT3_38260</name>
</gene>
<keyword evidence="4" id="KW-1185">Reference proteome</keyword>
<evidence type="ECO:0000256" key="2">
    <source>
        <dbReference type="ARBA" id="ARBA00022525"/>
    </source>
</evidence>
<name>A0ABM8I078_9BACT</name>
<dbReference type="Pfam" id="PF03022">
    <property type="entry name" value="MRJP"/>
    <property type="match status" value="1"/>
</dbReference>
<accession>A0ABM8I078</accession>
<dbReference type="InterPro" id="IPR011042">
    <property type="entry name" value="6-blade_b-propeller_TolB-like"/>
</dbReference>
<keyword evidence="2" id="KW-0964">Secreted</keyword>
<dbReference type="PANTHER" id="PTHR10009">
    <property type="entry name" value="PROTEIN YELLOW-RELATED"/>
    <property type="match status" value="1"/>
</dbReference>
<dbReference type="PANTHER" id="PTHR10009:SF18">
    <property type="entry name" value="PROTEIN YELLOW-LIKE PROTEIN"/>
    <property type="match status" value="1"/>
</dbReference>
<protein>
    <submittedName>
        <fullName evidence="3">Gluconolaconase</fullName>
    </submittedName>
</protein>
<dbReference type="InterPro" id="IPR017996">
    <property type="entry name" value="MRJP/yellow-related"/>
</dbReference>
<dbReference type="SUPFAM" id="SSF101898">
    <property type="entry name" value="NHL repeat"/>
    <property type="match status" value="1"/>
</dbReference>
<evidence type="ECO:0000256" key="1">
    <source>
        <dbReference type="ARBA" id="ARBA00004613"/>
    </source>
</evidence>
<comment type="subcellular location">
    <subcellularLocation>
        <location evidence="1">Secreted</location>
    </subcellularLocation>
</comment>
<proteinExistence type="predicted"/>
<dbReference type="Gene3D" id="2.120.10.30">
    <property type="entry name" value="TolB, C-terminal domain"/>
    <property type="match status" value="1"/>
</dbReference>
<evidence type="ECO:0000313" key="3">
    <source>
        <dbReference type="EMBL" id="BCR06757.1"/>
    </source>
</evidence>
<sequence>MTGGIRRGRRALALVGLALLCGCAGHRVETRVDEPVEAQLVEVVRVSRQWTGLAIAPSGRMFVNFPRWTDNPWWAEQADQFPSVAEVLPLWEMRPRGRVQAFPDEFWNRWSPGDDPRNRFVCVQSVYTDAEGKLWILDAANPRFAGVVAGGPKLVKVDPESGAILQVFPFAAEAAPPTSYLNDVRVDTRRQVAYLSDSGAGALIVLDLRNGAARRLLEDHPSTHAEEISLIIEGRKWRLPDGSVPRVHADGIALDPSGEYLYYQALTSRSLYRIATRWLLDESLAPAQLGEKVEFLGKTGAADGLLFGPDGRLYLTALEHNAIRAYTPGAGVVTVARGPELAWPDSLAVGPDGAIYVSTSQIHRMPVPREPYKIFRLEKKP</sequence>
<reference evidence="3 4" key="2">
    <citation type="journal article" date="2021" name="Int. J. Syst. Evol. Microbiol.">
        <title>Isolation and Polyphasic Characterization of Desulfuromonas versatilis sp. Nov., an Electrogenic Bacteria Capable of Versatile Metabolism Isolated from a Graphene Oxide-Reducing Enrichment Culture.</title>
        <authorList>
            <person name="Xie L."/>
            <person name="Yoshida N."/>
            <person name="Ishii S."/>
            <person name="Meng L."/>
        </authorList>
    </citation>
    <scope>NUCLEOTIDE SEQUENCE [LARGE SCALE GENOMIC DNA]</scope>
    <source>
        <strain evidence="3 4">NIT-T3</strain>
    </source>
</reference>
<evidence type="ECO:0000313" key="4">
    <source>
        <dbReference type="Proteomes" id="UP001319827"/>
    </source>
</evidence>
<dbReference type="PROSITE" id="PS51257">
    <property type="entry name" value="PROKAR_LIPOPROTEIN"/>
    <property type="match status" value="1"/>
</dbReference>
<dbReference type="RefSeq" id="WP_221250139.1">
    <property type="nucleotide sequence ID" value="NZ_AP024355.1"/>
</dbReference>
<organism evidence="3 4">
    <name type="scientific">Desulfuromonas versatilis</name>
    <dbReference type="NCBI Taxonomy" id="2802975"/>
    <lineage>
        <taxon>Bacteria</taxon>
        <taxon>Pseudomonadati</taxon>
        <taxon>Thermodesulfobacteriota</taxon>
        <taxon>Desulfuromonadia</taxon>
        <taxon>Desulfuromonadales</taxon>
        <taxon>Desulfuromonadaceae</taxon>
        <taxon>Desulfuromonas</taxon>
    </lineage>
</organism>
<reference evidence="3 4" key="1">
    <citation type="journal article" date="2016" name="C (Basel)">
        <title>Selective Growth of and Electricity Production by Marine Exoelectrogenic Bacteria in Self-Aggregated Hydrogel of Microbially Reduced Graphene Oxide.</title>
        <authorList>
            <person name="Yoshida N."/>
            <person name="Goto Y."/>
            <person name="Miyata Y."/>
        </authorList>
    </citation>
    <scope>NUCLEOTIDE SEQUENCE [LARGE SCALE GENOMIC DNA]</scope>
    <source>
        <strain evidence="3 4">NIT-T3</strain>
    </source>
</reference>
<dbReference type="Proteomes" id="UP001319827">
    <property type="component" value="Chromosome"/>
</dbReference>
<dbReference type="EMBL" id="AP024355">
    <property type="protein sequence ID" value="BCR06757.1"/>
    <property type="molecule type" value="Genomic_DNA"/>
</dbReference>